<gene>
    <name evidence="1" type="ORF">YPIP275_1834</name>
</gene>
<reference evidence="1 2" key="2">
    <citation type="submission" date="2010-03" db="EMBL/GenBank/DDBJ databases">
        <authorList>
            <person name="Payne S.H."/>
            <person name="Sutton G.G."/>
        </authorList>
    </citation>
    <scope>NUCLEOTIDE SEQUENCE [LARGE SCALE GENOMIC DNA]</scope>
    <source>
        <strain evidence="1 2">IP275</strain>
    </source>
</reference>
<evidence type="ECO:0000313" key="1">
    <source>
        <dbReference type="EMBL" id="EDR30553.1"/>
    </source>
</evidence>
<evidence type="ECO:0000313" key="2">
    <source>
        <dbReference type="Proteomes" id="UP000004430"/>
    </source>
</evidence>
<accession>A0AAV3B5W4</accession>
<organism evidence="1 2">
    <name type="scientific">Yersinia pestis biovar Orientalis str. IP275</name>
    <dbReference type="NCBI Taxonomy" id="373665"/>
    <lineage>
        <taxon>Bacteria</taxon>
        <taxon>Pseudomonadati</taxon>
        <taxon>Pseudomonadota</taxon>
        <taxon>Gammaproteobacteria</taxon>
        <taxon>Enterobacterales</taxon>
        <taxon>Yersiniaceae</taxon>
        <taxon>Yersinia</taxon>
    </lineage>
</organism>
<name>A0AAV3B5W4_YERPE</name>
<reference evidence="1 2" key="1">
    <citation type="submission" date="2008-01" db="EMBL/GenBank/DDBJ databases">
        <title>Yersinia pestis Strain IP275 project at JCVI/TIGR.</title>
        <authorList>
            <person name="Ravel J."/>
            <person name="Eppinger M."/>
            <person name="Fricke W.F."/>
            <person name="Rosovitz M."/>
            <person name="Lindler L.E."/>
            <person name="Bearden S."/>
            <person name="Shriefer M."/>
        </authorList>
    </citation>
    <scope>NUCLEOTIDE SEQUENCE [LARGE SCALE GENOMIC DNA]</scope>
    <source>
        <strain evidence="1 2">IP275</strain>
    </source>
</reference>
<dbReference type="AlphaFoldDB" id="A0AAV3B5W4"/>
<proteinExistence type="predicted"/>
<protein>
    <recommendedName>
        <fullName evidence="3">Transposase</fullName>
    </recommendedName>
</protein>
<sequence>MAEKWKYARKSIDGDIAANHHNLIVKKGLIIERMPKNTMTMNHILARLFLLTAYRFY</sequence>
<evidence type="ECO:0008006" key="3">
    <source>
        <dbReference type="Google" id="ProtNLM"/>
    </source>
</evidence>
<dbReference type="EMBL" id="AAOS02000039">
    <property type="protein sequence ID" value="EDR30553.1"/>
    <property type="molecule type" value="Genomic_DNA"/>
</dbReference>
<dbReference type="Proteomes" id="UP000004430">
    <property type="component" value="Unassembled WGS sequence"/>
</dbReference>
<comment type="caution">
    <text evidence="1">The sequence shown here is derived from an EMBL/GenBank/DDBJ whole genome shotgun (WGS) entry which is preliminary data.</text>
</comment>